<dbReference type="RefSeq" id="WP_313647177.1">
    <property type="nucleotide sequence ID" value="NZ_JAVSNN010000037.1"/>
</dbReference>
<dbReference type="Pfam" id="PF04650">
    <property type="entry name" value="YSIRK_signal"/>
    <property type="match status" value="1"/>
</dbReference>
<evidence type="ECO:0000313" key="4">
    <source>
        <dbReference type="EMBL" id="MDT4287533.1"/>
    </source>
</evidence>
<gene>
    <name evidence="4" type="ORF">RO950_11140</name>
</gene>
<feature type="compositionally biased region" description="Low complexity" evidence="2">
    <location>
        <begin position="82"/>
        <end position="96"/>
    </location>
</feature>
<comment type="caution">
    <text evidence="4">The sequence shown here is derived from an EMBL/GenBank/DDBJ whole genome shotgun (WGS) entry which is preliminary data.</text>
</comment>
<reference evidence="4 5" key="1">
    <citation type="submission" date="2023-08" db="EMBL/GenBank/DDBJ databases">
        <title>Genomic surveillance of Staphylococcus haemolyticus neonatal outbreak in southern France.</title>
        <authorList>
            <person name="Magnan C."/>
            <person name="Morsli M."/>
            <person name="Thiery B."/>
            <person name="Salipante F."/>
            <person name="Attar J."/>
            <person name="Massimo D.M."/>
            <person name="Ory J."/>
            <person name="Pantel A."/>
            <person name="Lavigne J.-P."/>
        </authorList>
    </citation>
    <scope>NUCLEOTIDE SEQUENCE [LARGE SCALE GENOMIC DNA]</scope>
    <source>
        <strain evidence="4 5">NSH026</strain>
    </source>
</reference>
<name>A0ABU3IJ02_STAHA</name>
<evidence type="ECO:0000256" key="2">
    <source>
        <dbReference type="SAM" id="MobiDB-lite"/>
    </source>
</evidence>
<dbReference type="EMBL" id="JAVSOO010000038">
    <property type="protein sequence ID" value="MDT4287533.1"/>
    <property type="molecule type" value="Genomic_DNA"/>
</dbReference>
<dbReference type="InterPro" id="IPR005877">
    <property type="entry name" value="YSIRK_signal_dom"/>
</dbReference>
<keyword evidence="5" id="KW-1185">Reference proteome</keyword>
<dbReference type="Proteomes" id="UP001269271">
    <property type="component" value="Unassembled WGS sequence"/>
</dbReference>
<evidence type="ECO:0000313" key="5">
    <source>
        <dbReference type="Proteomes" id="UP001269271"/>
    </source>
</evidence>
<dbReference type="NCBIfam" id="TIGR01168">
    <property type="entry name" value="YSIRK_signal"/>
    <property type="match status" value="1"/>
</dbReference>
<feature type="domain" description="YSIRK Gram-positive signal peptide" evidence="3">
    <location>
        <begin position="18"/>
        <end position="43"/>
    </location>
</feature>
<accession>A0ABU3IJ02</accession>
<keyword evidence="1" id="KW-0732">Signal</keyword>
<organism evidence="4 5">
    <name type="scientific">Staphylococcus haemolyticus</name>
    <dbReference type="NCBI Taxonomy" id="1283"/>
    <lineage>
        <taxon>Bacteria</taxon>
        <taxon>Bacillati</taxon>
        <taxon>Bacillota</taxon>
        <taxon>Bacilli</taxon>
        <taxon>Bacillales</taxon>
        <taxon>Staphylococcaceae</taxon>
        <taxon>Staphylococcus</taxon>
    </lineage>
</organism>
<feature type="non-terminal residue" evidence="4">
    <location>
        <position position="148"/>
    </location>
</feature>
<protein>
    <submittedName>
        <fullName evidence="4">YSIRK-type signal peptide-containing protein</fullName>
    </submittedName>
</protein>
<evidence type="ECO:0000256" key="1">
    <source>
        <dbReference type="ARBA" id="ARBA00022729"/>
    </source>
</evidence>
<proteinExistence type="predicted"/>
<sequence>MSKRRQGPINKRLDFINNKLNKYSIRKFTVGTASILVGATLIFGHADDEAKAAEENHMENTSLNSIENDEDKNNQKVDSSNETATTLTEKTTTKEAPSSEENTEDVTTKEAPSSEENTEDVTTKEAPSSEENTEDVTTKEAPSSEENT</sequence>
<feature type="region of interest" description="Disordered" evidence="2">
    <location>
        <begin position="52"/>
        <end position="148"/>
    </location>
</feature>
<evidence type="ECO:0000259" key="3">
    <source>
        <dbReference type="Pfam" id="PF04650"/>
    </source>
</evidence>